<comment type="caution">
    <text evidence="1">The sequence shown here is derived from an EMBL/GenBank/DDBJ whole genome shotgun (WGS) entry which is preliminary data.</text>
</comment>
<dbReference type="AlphaFoldDB" id="A0AAQ1RVY6"/>
<reference evidence="2" key="1">
    <citation type="submission" date="2016-11" db="EMBL/GenBank/DDBJ databases">
        <authorList>
            <person name="Jaros S."/>
            <person name="Januszkiewicz K."/>
            <person name="Wedrychowicz H."/>
        </authorList>
    </citation>
    <scope>NUCLEOTIDE SEQUENCE [LARGE SCALE GENOMIC DNA]</scope>
    <source>
        <strain evidence="2">DSM 4029</strain>
    </source>
</reference>
<dbReference type="EMBL" id="FQVY01000002">
    <property type="protein sequence ID" value="SHG12488.1"/>
    <property type="molecule type" value="Genomic_DNA"/>
</dbReference>
<accession>A0AAQ1RVY6</accession>
<sequence>MPTALLRSFYFGLKGISSAGERPITGQHPSLKTAPQIKRRRRPVCQAAASFRCPFCAGEQRGGEEKFCAVREGGRYPGRALPRLCSGAPLSQYAPVPLCPCSDVSLSRWASTTASPCPGASVSAYLHLNVPSFQCAFVPVCACFSMDSTPDAPPASVCACFGMGPTPPCPLLVQACHRHAPVLACFCLGALLFWHASISARPHSSAHLFWRIPVSRCPHPSVYLPQCASDSTWT</sequence>
<dbReference type="Proteomes" id="UP000184089">
    <property type="component" value="Unassembled WGS sequence"/>
</dbReference>
<organism evidence="1 2">
    <name type="scientific">Bittarella massiliensis</name>
    <name type="common">ex Durand et al. 2017</name>
    <dbReference type="NCBI Taxonomy" id="1720313"/>
    <lineage>
        <taxon>Bacteria</taxon>
        <taxon>Bacillati</taxon>
        <taxon>Bacillota</taxon>
        <taxon>Clostridia</taxon>
        <taxon>Eubacteriales</taxon>
        <taxon>Oscillospiraceae</taxon>
        <taxon>Bittarella (ex Durand et al. 2017)</taxon>
    </lineage>
</organism>
<proteinExistence type="predicted"/>
<protein>
    <submittedName>
        <fullName evidence="1">Uncharacterized protein</fullName>
    </submittedName>
</protein>
<evidence type="ECO:0000313" key="2">
    <source>
        <dbReference type="Proteomes" id="UP000184089"/>
    </source>
</evidence>
<name>A0AAQ1RVY6_9FIRM</name>
<gene>
    <name evidence="1" type="ORF">SAMN05444424_1559</name>
</gene>
<evidence type="ECO:0000313" key="1">
    <source>
        <dbReference type="EMBL" id="SHG12488.1"/>
    </source>
</evidence>